<keyword evidence="8 17" id="KW-0479">Metal-binding</keyword>
<dbReference type="Gene3D" id="1.10.420.10">
    <property type="entry name" value="Peroxidase, domain 2"/>
    <property type="match status" value="1"/>
</dbReference>
<dbReference type="SUPFAM" id="SSF48113">
    <property type="entry name" value="Heme-dependent peroxidases"/>
    <property type="match status" value="1"/>
</dbReference>
<evidence type="ECO:0000256" key="18">
    <source>
        <dbReference type="PIRSR" id="PIRSR600823-4"/>
    </source>
</evidence>
<dbReference type="Proteomes" id="UP001161247">
    <property type="component" value="Chromosome 2"/>
</dbReference>
<dbReference type="GO" id="GO:0046872">
    <property type="term" value="F:metal ion binding"/>
    <property type="evidence" value="ECO:0007669"/>
    <property type="project" value="UniProtKB-UniRule"/>
</dbReference>
<dbReference type="GO" id="GO:0140825">
    <property type="term" value="F:lactoperoxidase activity"/>
    <property type="evidence" value="ECO:0007669"/>
    <property type="project" value="UniProtKB-EC"/>
</dbReference>
<dbReference type="InterPro" id="IPR002016">
    <property type="entry name" value="Haem_peroxidase"/>
</dbReference>
<dbReference type="FunFam" id="1.10.520.10:FF:000008">
    <property type="entry name" value="Peroxidase"/>
    <property type="match status" value="1"/>
</dbReference>
<comment type="cofactor">
    <cofactor evidence="17 20">
        <name>Ca(2+)</name>
        <dbReference type="ChEBI" id="CHEBI:29108"/>
    </cofactor>
    <text evidence="17 20">Binds 2 calcium ions per subunit.</text>
</comment>
<dbReference type="PRINTS" id="PR00458">
    <property type="entry name" value="PEROXIDASE"/>
</dbReference>
<comment type="similarity">
    <text evidence="20">Belongs to the peroxidase family. Classical plant (class III) peroxidase subfamily.</text>
</comment>
<proteinExistence type="inferred from homology"/>
<feature type="disulfide bond" evidence="19">
    <location>
        <begin position="67"/>
        <end position="72"/>
    </location>
</feature>
<comment type="function">
    <text evidence="2">Removal of H(2)O(2), oxidation of toxic reductants, biosynthesis and degradation of lignin, suberization, auxin catabolism, response to environmental stresses such as wounding, pathogen attack and oxidative stress. These functions might be dependent on each isozyme/isoform in each plant tissue.</text>
</comment>
<feature type="chain" id="PRO_5043095285" description="Peroxidase" evidence="20">
    <location>
        <begin position="24"/>
        <end position="328"/>
    </location>
</feature>
<feature type="binding site" evidence="17">
    <location>
        <position position="69"/>
    </location>
    <ligand>
        <name>Ca(2+)</name>
        <dbReference type="ChEBI" id="CHEBI:29108"/>
        <label>1</label>
    </ligand>
</feature>
<dbReference type="Pfam" id="PF00141">
    <property type="entry name" value="peroxidase"/>
    <property type="match status" value="1"/>
</dbReference>
<dbReference type="InterPro" id="IPR019793">
    <property type="entry name" value="Peroxidases_heam-ligand_BS"/>
</dbReference>
<dbReference type="PANTHER" id="PTHR31517:SF17">
    <property type="entry name" value="PEROXIDASE 6"/>
    <property type="match status" value="1"/>
</dbReference>
<evidence type="ECO:0000256" key="9">
    <source>
        <dbReference type="ARBA" id="ARBA00022729"/>
    </source>
</evidence>
<protein>
    <recommendedName>
        <fullName evidence="4 20">Peroxidase</fullName>
        <ecNumber evidence="4 20">1.11.1.7</ecNumber>
    </recommendedName>
</protein>
<comment type="cofactor">
    <cofactor evidence="17 20">
        <name>heme b</name>
        <dbReference type="ChEBI" id="CHEBI:60344"/>
    </cofactor>
    <text evidence="17 20">Binds 1 heme b (iron(II)-protoporphyrin IX) group per subunit.</text>
</comment>
<feature type="binding site" evidence="17">
    <location>
        <position position="71"/>
    </location>
    <ligand>
        <name>Ca(2+)</name>
        <dbReference type="ChEBI" id="CHEBI:29108"/>
        <label>1</label>
    </ligand>
</feature>
<dbReference type="PANTHER" id="PTHR31517">
    <property type="match status" value="1"/>
</dbReference>
<feature type="signal peptide" evidence="20">
    <location>
        <begin position="1"/>
        <end position="23"/>
    </location>
</feature>
<feature type="binding site" evidence="17">
    <location>
        <position position="246"/>
    </location>
    <ligand>
        <name>Ca(2+)</name>
        <dbReference type="ChEBI" id="CHEBI:29108"/>
        <label>2</label>
    </ligand>
</feature>
<dbReference type="AlphaFoldDB" id="A0AAV1CDV8"/>
<dbReference type="InterPro" id="IPR000823">
    <property type="entry name" value="Peroxidase_pln"/>
</dbReference>
<keyword evidence="9 20" id="KW-0732">Signal</keyword>
<feature type="binding site" evidence="17">
    <location>
        <position position="249"/>
    </location>
    <ligand>
        <name>Ca(2+)</name>
        <dbReference type="ChEBI" id="CHEBI:29108"/>
        <label>2</label>
    </ligand>
</feature>
<keyword evidence="5 20" id="KW-0964">Secreted</keyword>
<feature type="binding site" evidence="17">
    <location>
        <position position="66"/>
    </location>
    <ligand>
        <name>Ca(2+)</name>
        <dbReference type="ChEBI" id="CHEBI:29108"/>
        <label>1</label>
    </ligand>
</feature>
<comment type="similarity">
    <text evidence="3">Belongs to the peroxidase family. Ascorbate peroxidase subfamily.</text>
</comment>
<evidence type="ECO:0000256" key="20">
    <source>
        <dbReference type="RuleBase" id="RU362060"/>
    </source>
</evidence>
<evidence type="ECO:0000256" key="11">
    <source>
        <dbReference type="ARBA" id="ARBA00023002"/>
    </source>
</evidence>
<feature type="active site" description="Proton acceptor" evidence="16">
    <location>
        <position position="65"/>
    </location>
</feature>
<evidence type="ECO:0000256" key="3">
    <source>
        <dbReference type="ARBA" id="ARBA00006873"/>
    </source>
</evidence>
<dbReference type="GO" id="GO:0005576">
    <property type="term" value="C:extracellular region"/>
    <property type="evidence" value="ECO:0007669"/>
    <property type="project" value="UniProtKB-SubCell"/>
</dbReference>
<evidence type="ECO:0000256" key="2">
    <source>
        <dbReference type="ARBA" id="ARBA00002322"/>
    </source>
</evidence>
<evidence type="ECO:0000313" key="23">
    <source>
        <dbReference type="Proteomes" id="UP001161247"/>
    </source>
</evidence>
<dbReference type="CDD" id="cd00693">
    <property type="entry name" value="secretory_peroxidase"/>
    <property type="match status" value="1"/>
</dbReference>
<evidence type="ECO:0000256" key="19">
    <source>
        <dbReference type="PIRSR" id="PIRSR600823-5"/>
    </source>
</evidence>
<dbReference type="FunFam" id="1.10.420.10:FF:000007">
    <property type="entry name" value="Peroxidase"/>
    <property type="match status" value="1"/>
</dbReference>
<feature type="binding site" evidence="17">
    <location>
        <position position="87"/>
    </location>
    <ligand>
        <name>Ca(2+)</name>
        <dbReference type="ChEBI" id="CHEBI:29108"/>
        <label>1</label>
    </ligand>
</feature>
<evidence type="ECO:0000256" key="14">
    <source>
        <dbReference type="ARBA" id="ARBA00023180"/>
    </source>
</evidence>
<feature type="binding site" evidence="17">
    <location>
        <position position="194"/>
    </location>
    <ligand>
        <name>Ca(2+)</name>
        <dbReference type="ChEBI" id="CHEBI:29108"/>
        <label>2</label>
    </ligand>
</feature>
<keyword evidence="13 19" id="KW-1015">Disulfide bond</keyword>
<evidence type="ECO:0000256" key="16">
    <source>
        <dbReference type="PIRSR" id="PIRSR600823-1"/>
    </source>
</evidence>
<feature type="domain" description="Plant heme peroxidase family profile" evidence="21">
    <location>
        <begin position="24"/>
        <end position="326"/>
    </location>
</feature>
<dbReference type="EC" id="1.11.1.7" evidence="4 20"/>
<evidence type="ECO:0000256" key="15">
    <source>
        <dbReference type="ARBA" id="ARBA00023324"/>
    </source>
</evidence>
<evidence type="ECO:0000259" key="21">
    <source>
        <dbReference type="PROSITE" id="PS50873"/>
    </source>
</evidence>
<comment type="subcellular location">
    <subcellularLocation>
        <location evidence="20">Secreted</location>
    </subcellularLocation>
</comment>
<evidence type="ECO:0000256" key="17">
    <source>
        <dbReference type="PIRSR" id="PIRSR600823-3"/>
    </source>
</evidence>
<feature type="site" description="Transition state stabilizer" evidence="18">
    <location>
        <position position="61"/>
    </location>
</feature>
<dbReference type="PROSITE" id="PS00435">
    <property type="entry name" value="PEROXIDASE_1"/>
    <property type="match status" value="1"/>
</dbReference>
<name>A0AAV1CDV8_OLDCO</name>
<keyword evidence="12 17" id="KW-0408">Iron</keyword>
<dbReference type="Gene3D" id="1.10.520.10">
    <property type="match status" value="1"/>
</dbReference>
<dbReference type="InterPro" id="IPR019794">
    <property type="entry name" value="Peroxidases_AS"/>
</dbReference>
<feature type="disulfide bond" evidence="19">
    <location>
        <begin position="200"/>
        <end position="232"/>
    </location>
</feature>
<gene>
    <name evidence="22" type="ORF">OLC1_LOCUS4399</name>
</gene>
<feature type="binding site" evidence="17">
    <location>
        <position position="254"/>
    </location>
    <ligand>
        <name>Ca(2+)</name>
        <dbReference type="ChEBI" id="CHEBI:29108"/>
        <label>2</label>
    </ligand>
</feature>
<feature type="disulfide bond" evidence="19">
    <location>
        <begin position="34"/>
        <end position="115"/>
    </location>
</feature>
<dbReference type="PRINTS" id="PR00461">
    <property type="entry name" value="PLPEROXIDASE"/>
</dbReference>
<feature type="binding site" evidence="17">
    <location>
        <position position="73"/>
    </location>
    <ligand>
        <name>Ca(2+)</name>
        <dbReference type="ChEBI" id="CHEBI:29108"/>
        <label>1</label>
    </ligand>
</feature>
<dbReference type="GO" id="GO:0042744">
    <property type="term" value="P:hydrogen peroxide catabolic process"/>
    <property type="evidence" value="ECO:0007669"/>
    <property type="project" value="UniProtKB-KW"/>
</dbReference>
<keyword evidence="10 17" id="KW-0106">Calcium</keyword>
<evidence type="ECO:0000256" key="1">
    <source>
        <dbReference type="ARBA" id="ARBA00000189"/>
    </source>
</evidence>
<feature type="binding site" evidence="17">
    <location>
        <position position="75"/>
    </location>
    <ligand>
        <name>Ca(2+)</name>
        <dbReference type="ChEBI" id="CHEBI:29108"/>
        <label>1</label>
    </ligand>
</feature>
<evidence type="ECO:0000313" key="22">
    <source>
        <dbReference type="EMBL" id="CAI9092829.1"/>
    </source>
</evidence>
<keyword evidence="7 20" id="KW-0349">Heme</keyword>
<organism evidence="22 23">
    <name type="scientific">Oldenlandia corymbosa var. corymbosa</name>
    <dbReference type="NCBI Taxonomy" id="529605"/>
    <lineage>
        <taxon>Eukaryota</taxon>
        <taxon>Viridiplantae</taxon>
        <taxon>Streptophyta</taxon>
        <taxon>Embryophyta</taxon>
        <taxon>Tracheophyta</taxon>
        <taxon>Spermatophyta</taxon>
        <taxon>Magnoliopsida</taxon>
        <taxon>eudicotyledons</taxon>
        <taxon>Gunneridae</taxon>
        <taxon>Pentapetalae</taxon>
        <taxon>asterids</taxon>
        <taxon>lamiids</taxon>
        <taxon>Gentianales</taxon>
        <taxon>Rubiaceae</taxon>
        <taxon>Rubioideae</taxon>
        <taxon>Spermacoceae</taxon>
        <taxon>Hedyotis-Oldenlandia complex</taxon>
        <taxon>Oldenlandia</taxon>
    </lineage>
</organism>
<evidence type="ECO:0000256" key="8">
    <source>
        <dbReference type="ARBA" id="ARBA00022723"/>
    </source>
</evidence>
<dbReference type="InterPro" id="IPR033905">
    <property type="entry name" value="Secretory_peroxidase"/>
</dbReference>
<dbReference type="PROSITE" id="PS00436">
    <property type="entry name" value="PEROXIDASE_2"/>
    <property type="match status" value="1"/>
</dbReference>
<keyword evidence="6 20" id="KW-0575">Peroxidase</keyword>
<dbReference type="GO" id="GO:0020037">
    <property type="term" value="F:heme binding"/>
    <property type="evidence" value="ECO:0007669"/>
    <property type="project" value="UniProtKB-UniRule"/>
</dbReference>
<evidence type="ECO:0000256" key="6">
    <source>
        <dbReference type="ARBA" id="ARBA00022559"/>
    </source>
</evidence>
<reference evidence="22" key="1">
    <citation type="submission" date="2023-03" db="EMBL/GenBank/DDBJ databases">
        <authorList>
            <person name="Julca I."/>
        </authorList>
    </citation>
    <scope>NUCLEOTIDE SEQUENCE</scope>
</reference>
<keyword evidence="23" id="KW-1185">Reference proteome</keyword>
<keyword evidence="11 20" id="KW-0560">Oxidoreductase</keyword>
<evidence type="ECO:0000256" key="10">
    <source>
        <dbReference type="ARBA" id="ARBA00022837"/>
    </source>
</evidence>
<evidence type="ECO:0000256" key="13">
    <source>
        <dbReference type="ARBA" id="ARBA00023157"/>
    </source>
</evidence>
<comment type="catalytic activity">
    <reaction evidence="1 20">
        <text>2 a phenolic donor + H2O2 = 2 a phenolic radical donor + 2 H2O</text>
        <dbReference type="Rhea" id="RHEA:56136"/>
        <dbReference type="ChEBI" id="CHEBI:15377"/>
        <dbReference type="ChEBI" id="CHEBI:16240"/>
        <dbReference type="ChEBI" id="CHEBI:139520"/>
        <dbReference type="ChEBI" id="CHEBI:139521"/>
        <dbReference type="EC" id="1.11.1.7"/>
    </reaction>
</comment>
<evidence type="ECO:0000256" key="5">
    <source>
        <dbReference type="ARBA" id="ARBA00022525"/>
    </source>
</evidence>
<evidence type="ECO:0000256" key="12">
    <source>
        <dbReference type="ARBA" id="ARBA00023004"/>
    </source>
</evidence>
<dbReference type="EMBL" id="OX459119">
    <property type="protein sequence ID" value="CAI9092829.1"/>
    <property type="molecule type" value="Genomic_DNA"/>
</dbReference>
<dbReference type="PROSITE" id="PS50873">
    <property type="entry name" value="PEROXIDASE_4"/>
    <property type="match status" value="1"/>
</dbReference>
<sequence length="328" mass="36078">MALPYLLSLFLVSSLTLFNLADCQLTEDYYSKTCPDFQKIIQEIITVKQMSNPTTAAGTLRVFFHDCMVGGCDASLLISSNSFNKAERDADINESLPGDAFEVIVRAKTALELKCPGIVSCSDILAEATRDLITMVGGPFYKVGLGRKDSLTSKAVEVEGHIARSNMSITEIIDIFAKKGFNIREMVALTGAHTIGFSHCSEFSYRLFNFSKDSKTDPSMNPLYAAGLKTLCANYLMDKAIAAFNDAITPGKFDNMYYLNLQKGIGLLATDQAMASDPRTKPFVDLYAKNQTAFFEDFSRAMEKTGVYGVKTGNQGEVRRRCDSTNKS</sequence>
<dbReference type="GO" id="GO:0006979">
    <property type="term" value="P:response to oxidative stress"/>
    <property type="evidence" value="ECO:0007669"/>
    <property type="project" value="UniProtKB-UniRule"/>
</dbReference>
<accession>A0AAV1CDV8</accession>
<keyword evidence="15 20" id="KW-0376">Hydrogen peroxide</keyword>
<evidence type="ECO:0000256" key="4">
    <source>
        <dbReference type="ARBA" id="ARBA00012313"/>
    </source>
</evidence>
<evidence type="ECO:0000256" key="7">
    <source>
        <dbReference type="ARBA" id="ARBA00022617"/>
    </source>
</evidence>
<feature type="binding site" description="axial binding residue" evidence="17">
    <location>
        <position position="193"/>
    </location>
    <ligand>
        <name>heme b</name>
        <dbReference type="ChEBI" id="CHEBI:60344"/>
    </ligand>
    <ligandPart>
        <name>Fe</name>
        <dbReference type="ChEBI" id="CHEBI:18248"/>
    </ligandPart>
</feature>
<keyword evidence="14" id="KW-0325">Glycoprotein</keyword>
<dbReference type="InterPro" id="IPR010255">
    <property type="entry name" value="Haem_peroxidase_sf"/>
</dbReference>
<feature type="disulfide bond" evidence="19">
    <location>
        <begin position="121"/>
        <end position="322"/>
    </location>
</feature>